<dbReference type="PANTHER" id="PTHR43060">
    <property type="entry name" value="3-HYDROXYISOBUTYRATE DEHYDROGENASE-LIKE 1, MITOCHONDRIAL-RELATED"/>
    <property type="match status" value="1"/>
</dbReference>
<gene>
    <name evidence="6" type="ORF">FA045_04885</name>
</gene>
<evidence type="ECO:0000259" key="4">
    <source>
        <dbReference type="Pfam" id="PF03446"/>
    </source>
</evidence>
<dbReference type="SUPFAM" id="SSF48179">
    <property type="entry name" value="6-phosphogluconate dehydrogenase C-terminal domain-like"/>
    <property type="match status" value="1"/>
</dbReference>
<feature type="domain" description="6-phosphogluconate dehydrogenase NADP-binding" evidence="4">
    <location>
        <begin position="5"/>
        <end position="159"/>
    </location>
</feature>
<dbReference type="Proteomes" id="UP000310477">
    <property type="component" value="Unassembled WGS sequence"/>
</dbReference>
<dbReference type="RefSeq" id="WP_136875045.1">
    <property type="nucleotide sequence ID" value="NZ_SWBO01000002.1"/>
</dbReference>
<evidence type="ECO:0000256" key="1">
    <source>
        <dbReference type="ARBA" id="ARBA00023002"/>
    </source>
</evidence>
<dbReference type="InterPro" id="IPR006115">
    <property type="entry name" value="6PGDH_NADP-bd"/>
</dbReference>
<dbReference type="SUPFAM" id="SSF51735">
    <property type="entry name" value="NAD(P)-binding Rossmann-fold domains"/>
    <property type="match status" value="1"/>
</dbReference>
<dbReference type="InterPro" id="IPR008927">
    <property type="entry name" value="6-PGluconate_DH-like_C_sf"/>
</dbReference>
<feature type="domain" description="3-hydroxyisobutyrate dehydrogenase-like NAD-binding" evidence="5">
    <location>
        <begin position="167"/>
        <end position="280"/>
    </location>
</feature>
<keyword evidence="2" id="KW-0520">NAD</keyword>
<dbReference type="GO" id="GO:0050661">
    <property type="term" value="F:NADP binding"/>
    <property type="evidence" value="ECO:0007669"/>
    <property type="project" value="InterPro"/>
</dbReference>
<keyword evidence="1" id="KW-0560">Oxidoreductase</keyword>
<evidence type="ECO:0000256" key="2">
    <source>
        <dbReference type="ARBA" id="ARBA00023027"/>
    </source>
</evidence>
<dbReference type="GO" id="GO:0051287">
    <property type="term" value="F:NAD binding"/>
    <property type="evidence" value="ECO:0007669"/>
    <property type="project" value="InterPro"/>
</dbReference>
<dbReference type="Pfam" id="PF03446">
    <property type="entry name" value="NAD_binding_2"/>
    <property type="match status" value="1"/>
</dbReference>
<dbReference type="EMBL" id="SWBO01000002">
    <property type="protein sequence ID" value="TKC02612.1"/>
    <property type="molecule type" value="Genomic_DNA"/>
</dbReference>
<accession>A0A4U1C8D4</accession>
<sequence length="284" mass="30300">MNLTKIGWIGLGKMGVPMAQNLLNANFDLSLYNRSKKALANFEDRKVTIFDTPKALLTACEVVIVMISDDQAVNEVFCGENGLLSAEAKGKIVINMSTVSAEISRKMAALLNENGNEYIDAPVSGSLKQATEGTLVIMAGGNAEVFDQLIPIFNCLGKLALRVGEIGAGNSAKLAINALLSFHALGLAEAIKFATEKGIEPSTLLELINNSALGNPFMKIKGDAILQDNYDAVFALKHIVKDLQLAKDAGINSPLANTALQAFTNAQSELGEEDIISIYKKLSL</sequence>
<evidence type="ECO:0000259" key="5">
    <source>
        <dbReference type="Pfam" id="PF14833"/>
    </source>
</evidence>
<dbReference type="InterPro" id="IPR015815">
    <property type="entry name" value="HIBADH-related"/>
</dbReference>
<dbReference type="GO" id="GO:0016491">
    <property type="term" value="F:oxidoreductase activity"/>
    <property type="evidence" value="ECO:0007669"/>
    <property type="project" value="UniProtKB-KW"/>
</dbReference>
<dbReference type="InterPro" id="IPR029154">
    <property type="entry name" value="HIBADH-like_NADP-bd"/>
</dbReference>
<dbReference type="Gene3D" id="3.40.50.720">
    <property type="entry name" value="NAD(P)-binding Rossmann-like Domain"/>
    <property type="match status" value="1"/>
</dbReference>
<feature type="active site" evidence="3">
    <location>
        <position position="173"/>
    </location>
</feature>
<dbReference type="Gene3D" id="1.10.1040.10">
    <property type="entry name" value="N-(1-d-carboxylethyl)-l-norvaline Dehydrogenase, domain 2"/>
    <property type="match status" value="1"/>
</dbReference>
<name>A0A4U1C8D4_9SPHI</name>
<reference evidence="6 7" key="1">
    <citation type="submission" date="2019-04" db="EMBL/GenBank/DDBJ databases">
        <title>Pedobacter sp. AR-2-6 sp. nov., isolated from Arctic soil.</title>
        <authorList>
            <person name="Dahal R.H."/>
            <person name="Kim D.-U."/>
        </authorList>
    </citation>
    <scope>NUCLEOTIDE SEQUENCE [LARGE SCALE GENOMIC DNA]</scope>
    <source>
        <strain evidence="6 7">AR-2-6</strain>
    </source>
</reference>
<dbReference type="OrthoDB" id="9786703at2"/>
<organism evidence="6 7">
    <name type="scientific">Pedobacter cryotolerans</name>
    <dbReference type="NCBI Taxonomy" id="2571270"/>
    <lineage>
        <taxon>Bacteria</taxon>
        <taxon>Pseudomonadati</taxon>
        <taxon>Bacteroidota</taxon>
        <taxon>Sphingobacteriia</taxon>
        <taxon>Sphingobacteriales</taxon>
        <taxon>Sphingobacteriaceae</taxon>
        <taxon>Pedobacter</taxon>
    </lineage>
</organism>
<comment type="caution">
    <text evidence="6">The sequence shown here is derived from an EMBL/GenBank/DDBJ whole genome shotgun (WGS) entry which is preliminary data.</text>
</comment>
<dbReference type="InterPro" id="IPR036291">
    <property type="entry name" value="NAD(P)-bd_dom_sf"/>
</dbReference>
<dbReference type="AlphaFoldDB" id="A0A4U1C8D4"/>
<protein>
    <submittedName>
        <fullName evidence="6">NAD(P)-dependent oxidoreductase</fullName>
    </submittedName>
</protein>
<dbReference type="InterPro" id="IPR013328">
    <property type="entry name" value="6PGD_dom2"/>
</dbReference>
<keyword evidence="7" id="KW-1185">Reference proteome</keyword>
<dbReference type="PIRSF" id="PIRSF000103">
    <property type="entry name" value="HIBADH"/>
    <property type="match status" value="1"/>
</dbReference>
<dbReference type="Pfam" id="PF14833">
    <property type="entry name" value="NAD_binding_11"/>
    <property type="match status" value="1"/>
</dbReference>
<evidence type="ECO:0000313" key="6">
    <source>
        <dbReference type="EMBL" id="TKC02612.1"/>
    </source>
</evidence>
<evidence type="ECO:0000313" key="7">
    <source>
        <dbReference type="Proteomes" id="UP000310477"/>
    </source>
</evidence>
<evidence type="ECO:0000256" key="3">
    <source>
        <dbReference type="PIRSR" id="PIRSR000103-1"/>
    </source>
</evidence>
<dbReference type="PANTHER" id="PTHR43060:SF15">
    <property type="entry name" value="3-HYDROXYISOBUTYRATE DEHYDROGENASE-LIKE 1, MITOCHONDRIAL-RELATED"/>
    <property type="match status" value="1"/>
</dbReference>
<proteinExistence type="predicted"/>